<keyword evidence="9" id="KW-0862">Zinc</keyword>
<evidence type="ECO:0000256" key="3">
    <source>
        <dbReference type="ARBA" id="ARBA00022692"/>
    </source>
</evidence>
<dbReference type="InterPro" id="IPR036436">
    <property type="entry name" value="Disintegrin_dom_sf"/>
</dbReference>
<dbReference type="GeneTree" id="ENSGT00940000156239"/>
<feature type="region of interest" description="Disordered" evidence="10">
    <location>
        <begin position="168"/>
        <end position="188"/>
    </location>
</feature>
<keyword evidence="2 8" id="KW-0245">EGF-like domain</keyword>
<dbReference type="GO" id="GO:0007179">
    <property type="term" value="P:transforming growth factor beta receptor signaling pathway"/>
    <property type="evidence" value="ECO:0007669"/>
    <property type="project" value="TreeGrafter"/>
</dbReference>
<dbReference type="InterPro" id="IPR001590">
    <property type="entry name" value="Peptidase_M12B"/>
</dbReference>
<dbReference type="InterPro" id="IPR000742">
    <property type="entry name" value="EGF"/>
</dbReference>
<dbReference type="PROSITE" id="PS50215">
    <property type="entry name" value="ADAM_MEPRO"/>
    <property type="match status" value="1"/>
</dbReference>
<dbReference type="AlphaFoldDB" id="A0A803YCP2"/>
<dbReference type="GO" id="GO:0004222">
    <property type="term" value="F:metalloendopeptidase activity"/>
    <property type="evidence" value="ECO:0007669"/>
    <property type="project" value="InterPro"/>
</dbReference>
<dbReference type="PANTHER" id="PTHR11905">
    <property type="entry name" value="ADAM A DISINTEGRIN AND METALLOPROTEASE DOMAIN"/>
    <property type="match status" value="1"/>
</dbReference>
<dbReference type="Gene3D" id="4.10.70.10">
    <property type="entry name" value="Disintegrin domain"/>
    <property type="match status" value="1"/>
</dbReference>
<dbReference type="OrthoDB" id="5951731at2759"/>
<evidence type="ECO:0000256" key="10">
    <source>
        <dbReference type="SAM" id="MobiDB-lite"/>
    </source>
</evidence>
<evidence type="ECO:0000256" key="4">
    <source>
        <dbReference type="ARBA" id="ARBA00022989"/>
    </source>
</evidence>
<feature type="compositionally biased region" description="Basic and acidic residues" evidence="10">
    <location>
        <begin position="175"/>
        <end position="188"/>
    </location>
</feature>
<evidence type="ECO:0000256" key="6">
    <source>
        <dbReference type="ARBA" id="ARBA00023157"/>
    </source>
</evidence>
<dbReference type="GO" id="GO:0006509">
    <property type="term" value="P:membrane protein ectodomain proteolysis"/>
    <property type="evidence" value="ECO:0007669"/>
    <property type="project" value="TreeGrafter"/>
</dbReference>
<feature type="active site" evidence="9">
    <location>
        <position position="326"/>
    </location>
</feature>
<dbReference type="Proteomes" id="UP000001645">
    <property type="component" value="Chromosome 24"/>
</dbReference>
<dbReference type="Pfam" id="PF00200">
    <property type="entry name" value="Disintegrin"/>
    <property type="match status" value="1"/>
</dbReference>
<evidence type="ECO:0000256" key="5">
    <source>
        <dbReference type="ARBA" id="ARBA00023136"/>
    </source>
</evidence>
<dbReference type="PANTHER" id="PTHR11905:SF136">
    <property type="entry name" value="DISINTEGRIN AND METALLOPROTEINASE DOMAIN-CONTAINING PROTEIN 9"/>
    <property type="match status" value="1"/>
</dbReference>
<dbReference type="InterPro" id="IPR018358">
    <property type="entry name" value="Disintegrin_CS"/>
</dbReference>
<evidence type="ECO:0000259" key="14">
    <source>
        <dbReference type="PROSITE" id="PS50215"/>
    </source>
</evidence>
<dbReference type="FunFam" id="3.40.390.10:FF:000002">
    <property type="entry name" value="Disintegrin and metalloproteinase domain-containing protein 22"/>
    <property type="match status" value="1"/>
</dbReference>
<dbReference type="InterPro" id="IPR001762">
    <property type="entry name" value="Disintegrin_dom"/>
</dbReference>
<feature type="domain" description="Peptidase M12B" evidence="14">
    <location>
        <begin position="227"/>
        <end position="384"/>
    </location>
</feature>
<dbReference type="InterPro" id="IPR024079">
    <property type="entry name" value="MetalloPept_cat_dom_sf"/>
</dbReference>
<feature type="domain" description="EGF-like" evidence="12">
    <location>
        <begin position="618"/>
        <end position="652"/>
    </location>
</feature>
<dbReference type="SMART" id="SM00608">
    <property type="entry name" value="ACR"/>
    <property type="match status" value="1"/>
</dbReference>
<dbReference type="GO" id="GO:0033631">
    <property type="term" value="P:cell-cell adhesion mediated by integrin"/>
    <property type="evidence" value="ECO:0007669"/>
    <property type="project" value="TreeGrafter"/>
</dbReference>
<dbReference type="PROSITE" id="PS00427">
    <property type="entry name" value="DISINTEGRIN_1"/>
    <property type="match status" value="1"/>
</dbReference>
<feature type="binding site" evidence="9">
    <location>
        <position position="325"/>
    </location>
    <ligand>
        <name>Zn(2+)</name>
        <dbReference type="ChEBI" id="CHEBI:29105"/>
        <note>catalytic</note>
    </ligand>
</feature>
<feature type="disulfide bond" evidence="7">
    <location>
        <begin position="451"/>
        <end position="471"/>
    </location>
</feature>
<keyword evidence="6 8" id="KW-1015">Disulfide bond</keyword>
<dbReference type="Gene3D" id="3.40.390.10">
    <property type="entry name" value="Collagenase (Catalytic Domain)"/>
    <property type="match status" value="1"/>
</dbReference>
<feature type="binding site" evidence="9">
    <location>
        <position position="329"/>
    </location>
    <ligand>
        <name>Zn(2+)</name>
        <dbReference type="ChEBI" id="CHEBI:29105"/>
        <note>catalytic</note>
    </ligand>
</feature>
<evidence type="ECO:0000256" key="9">
    <source>
        <dbReference type="PROSITE-ProRule" id="PRU00276"/>
    </source>
</evidence>
<evidence type="ECO:0000259" key="13">
    <source>
        <dbReference type="PROSITE" id="PS50214"/>
    </source>
</evidence>
<evidence type="ECO:0000256" key="1">
    <source>
        <dbReference type="ARBA" id="ARBA00004479"/>
    </source>
</evidence>
<accession>A0A803YCP2</accession>
<reference evidence="15" key="2">
    <citation type="submission" date="2025-08" db="UniProtKB">
        <authorList>
            <consortium name="Ensembl"/>
        </authorList>
    </citation>
    <scope>IDENTIFICATION</scope>
</reference>
<dbReference type="GO" id="GO:0005886">
    <property type="term" value="C:plasma membrane"/>
    <property type="evidence" value="ECO:0007669"/>
    <property type="project" value="TreeGrafter"/>
</dbReference>
<feature type="binding site" evidence="9">
    <location>
        <position position="335"/>
    </location>
    <ligand>
        <name>Zn(2+)</name>
        <dbReference type="ChEBI" id="CHEBI:29105"/>
        <note>catalytic</note>
    </ligand>
</feature>
<reference evidence="15 16" key="1">
    <citation type="journal article" date="2010" name="PLoS Biol.">
        <title>Multi-platform next-generation sequencing of the domestic turkey (Meleagris gallopavo): genome assembly and analysis.</title>
        <authorList>
            <person name="Dalloul R.A."/>
            <person name="Long J.A."/>
            <person name="Zimin A.V."/>
            <person name="Aslam L."/>
            <person name="Beal K."/>
            <person name="Blomberg L.A."/>
            <person name="Bouffard P."/>
            <person name="Burt D.W."/>
            <person name="Crasta O."/>
            <person name="Crooijmans R.P."/>
            <person name="Cooper K."/>
            <person name="Coulombe R.A."/>
            <person name="De S."/>
            <person name="Delany M.E."/>
            <person name="Dodgson J.B."/>
            <person name="Dong J.J."/>
            <person name="Evans C."/>
            <person name="Frederickson K.M."/>
            <person name="Flicek P."/>
            <person name="Florea L."/>
            <person name="Folkerts O."/>
            <person name="Groenen M.A."/>
            <person name="Harkins T.T."/>
            <person name="Herrero J."/>
            <person name="Hoffmann S."/>
            <person name="Megens H.J."/>
            <person name="Jiang A."/>
            <person name="de Jong P."/>
            <person name="Kaiser P."/>
            <person name="Kim H."/>
            <person name="Kim K.W."/>
            <person name="Kim S."/>
            <person name="Langenberger D."/>
            <person name="Lee M.K."/>
            <person name="Lee T."/>
            <person name="Mane S."/>
            <person name="Marcais G."/>
            <person name="Marz M."/>
            <person name="McElroy A.P."/>
            <person name="Modise T."/>
            <person name="Nefedov M."/>
            <person name="Notredame C."/>
            <person name="Paton I.R."/>
            <person name="Payne W.S."/>
            <person name="Pertea G."/>
            <person name="Prickett D."/>
            <person name="Puiu D."/>
            <person name="Qioa D."/>
            <person name="Raineri E."/>
            <person name="Ruffier M."/>
            <person name="Salzberg S.L."/>
            <person name="Schatz M.C."/>
            <person name="Scheuring C."/>
            <person name="Schmidt C.J."/>
            <person name="Schroeder S."/>
            <person name="Searle S.M."/>
            <person name="Smith E.J."/>
            <person name="Smith J."/>
            <person name="Sonstegard T.S."/>
            <person name="Stadler P.F."/>
            <person name="Tafer H."/>
            <person name="Tu Z.J."/>
            <person name="Van Tassell C.P."/>
            <person name="Vilella A.J."/>
            <person name="Williams K.P."/>
            <person name="Yorke J.A."/>
            <person name="Zhang L."/>
            <person name="Zhang H.B."/>
            <person name="Zhang X."/>
            <person name="Zhang Y."/>
            <person name="Reed K.M."/>
        </authorList>
    </citation>
    <scope>NUCLEOTIDE SEQUENCE [LARGE SCALE GENOMIC DNA]</scope>
</reference>
<keyword evidence="4 11" id="KW-1133">Transmembrane helix</keyword>
<dbReference type="PROSITE" id="PS50026">
    <property type="entry name" value="EGF_3"/>
    <property type="match status" value="1"/>
</dbReference>
<dbReference type="CDD" id="cd04269">
    <property type="entry name" value="ZnMc_adamalysin_II_like"/>
    <property type="match status" value="1"/>
</dbReference>
<dbReference type="Pfam" id="PF07974">
    <property type="entry name" value="EGF_2"/>
    <property type="match status" value="1"/>
</dbReference>
<keyword evidence="3 11" id="KW-0812">Transmembrane</keyword>
<feature type="domain" description="Disintegrin" evidence="13">
    <location>
        <begin position="392"/>
        <end position="479"/>
    </location>
</feature>
<evidence type="ECO:0000256" key="8">
    <source>
        <dbReference type="PROSITE-ProRule" id="PRU00076"/>
    </source>
</evidence>
<evidence type="ECO:0000313" key="15">
    <source>
        <dbReference type="Ensembl" id="ENSMGAP00000029539.1"/>
    </source>
</evidence>
<reference evidence="15" key="3">
    <citation type="submission" date="2025-09" db="UniProtKB">
        <authorList>
            <consortium name="Ensembl"/>
        </authorList>
    </citation>
    <scope>IDENTIFICATION</scope>
</reference>
<feature type="disulfide bond" evidence="8">
    <location>
        <begin position="642"/>
        <end position="651"/>
    </location>
</feature>
<evidence type="ECO:0000256" key="11">
    <source>
        <dbReference type="SAM" id="Phobius"/>
    </source>
</evidence>
<dbReference type="InterPro" id="IPR006586">
    <property type="entry name" value="ADAM_Cys-rich"/>
</dbReference>
<proteinExistence type="predicted"/>
<evidence type="ECO:0000256" key="2">
    <source>
        <dbReference type="ARBA" id="ARBA00022536"/>
    </source>
</evidence>
<gene>
    <name evidence="15" type="primary">ADAM9</name>
</gene>
<dbReference type="PROSITE" id="PS01186">
    <property type="entry name" value="EGF_2"/>
    <property type="match status" value="1"/>
</dbReference>
<comment type="caution">
    <text evidence="8">Lacks conserved residue(s) required for the propagation of feature annotation.</text>
</comment>
<dbReference type="SUPFAM" id="SSF55486">
    <property type="entry name" value="Metalloproteases ('zincins'), catalytic domain"/>
    <property type="match status" value="1"/>
</dbReference>
<dbReference type="PROSITE" id="PS50214">
    <property type="entry name" value="DISINTEGRIN_2"/>
    <property type="match status" value="1"/>
</dbReference>
<evidence type="ECO:0000313" key="16">
    <source>
        <dbReference type="Proteomes" id="UP000001645"/>
    </source>
</evidence>
<feature type="disulfide bond" evidence="9">
    <location>
        <begin position="343"/>
        <end position="348"/>
    </location>
</feature>
<dbReference type="Pfam" id="PF01421">
    <property type="entry name" value="Reprolysin"/>
    <property type="match status" value="1"/>
</dbReference>
<dbReference type="GO" id="GO:0005178">
    <property type="term" value="F:integrin binding"/>
    <property type="evidence" value="ECO:0007669"/>
    <property type="project" value="TreeGrafter"/>
</dbReference>
<dbReference type="Bgee" id="ENSMGAG00000002335">
    <property type="expression patterns" value="Expressed in spleen and 17 other cell types or tissues"/>
</dbReference>
<sequence>RRLQAGPEFGTVLLCTNLVVAILFCFLGFQEVSQLSSYEVIIPQKLGRERRETSNVSSTQVSYAIEIEGKEYTIHLEKNKDLLPKDFTVYTYNKEGKLQSEYPDVQDHCHYQGYVEGILDSVVAVSTCSGLRGLVTIGNVTYGIEPMDSSSGSEHILYSLDNVKKEPSTCGVTTEGHEEGEHTGENHHPSMTQLLRVKKRAILHQTRYVELFIVVDKEKVRLGLWVMYIMLNIHVVLVGLEIWKYENIISTDGGAGDVLANFVQWREKNLVLRRRHDSAQFVLKKGFGGTAGMAYVGTVCSKSHAGGINVFGKISIQMFASIMAHELGHNLGMNHDDERVCHCGASSCIMSSGASGSRNFSSCSAEDFEKLTLNKGGSCLLNVPRPDETYTIPYCGNKLVDMGEECDCGSPKECESDPCCEPGTCRLRSTAECAYGDCCKNCRILPGGTECRASNNECDLPEYCNGTSQFCQPDFTVQNGHPCHKEEAYCYNGICQYYDAQCQDIFGSKAKAAPNICFAEVNSKGDRFGNCGFHGHDYKKCSSWNAMCGKLQCENVETMPVFGIKPAIIWTPSNGTTCWGVDFQLGSDVPDPGMVNEGTKCGNGKVCRHFQCVSASVLNYDCDVEKQCHGHGVCNNNRNCHCEPGWAPPFCNIKGYGGSIDSGPPYNEVCDTALFADFWFAFFFLVEGRDGWGGNFVFVSCFSPLKEQVLGQCLTQQEDAVSVHVEDTCMGLRGESGAWGSTIHAEERTK</sequence>
<dbReference type="Ensembl" id="ENSMGAT00000029409.1">
    <property type="protein sequence ID" value="ENSMGAP00000029539.1"/>
    <property type="gene ID" value="ENSMGAG00000002335.3"/>
</dbReference>
<evidence type="ECO:0000259" key="12">
    <source>
        <dbReference type="PROSITE" id="PS50026"/>
    </source>
</evidence>
<feature type="transmembrane region" description="Helical" evidence="11">
    <location>
        <begin position="12"/>
        <end position="29"/>
    </location>
</feature>
<dbReference type="GO" id="GO:0046872">
    <property type="term" value="F:metal ion binding"/>
    <property type="evidence" value="ECO:0007669"/>
    <property type="project" value="UniProtKB-KW"/>
</dbReference>
<dbReference type="Pfam" id="PF01562">
    <property type="entry name" value="Pep_M12B_propep"/>
    <property type="match status" value="1"/>
</dbReference>
<keyword evidence="5 11" id="KW-0472">Membrane</keyword>
<name>A0A803YCP2_MELGA</name>
<dbReference type="SMART" id="SM00050">
    <property type="entry name" value="DISIN"/>
    <property type="match status" value="1"/>
</dbReference>
<comment type="subcellular location">
    <subcellularLocation>
        <location evidence="1">Membrane</location>
        <topology evidence="1">Single-pass type I membrane protein</topology>
    </subcellularLocation>
</comment>
<keyword evidence="16" id="KW-1185">Reference proteome</keyword>
<evidence type="ECO:0000256" key="7">
    <source>
        <dbReference type="PROSITE-ProRule" id="PRU00068"/>
    </source>
</evidence>
<dbReference type="SUPFAM" id="SSF57552">
    <property type="entry name" value="Blood coagulation inhibitor (disintegrin)"/>
    <property type="match status" value="1"/>
</dbReference>
<dbReference type="InterPro" id="IPR034027">
    <property type="entry name" value="Reprolysin_adamalysin"/>
</dbReference>
<dbReference type="InterPro" id="IPR002870">
    <property type="entry name" value="Peptidase_M12B_N"/>
</dbReference>
<dbReference type="FunFam" id="4.10.70.10:FF:000001">
    <property type="entry name" value="Disintegrin and metalloproteinase domain-containing protein 22"/>
    <property type="match status" value="1"/>
</dbReference>
<keyword evidence="9" id="KW-0479">Metal-binding</keyword>
<protein>
    <submittedName>
        <fullName evidence="15">ADAM metallopeptidase domain 9</fullName>
    </submittedName>
</protein>
<dbReference type="Pfam" id="PF08516">
    <property type="entry name" value="ADAM_CR"/>
    <property type="match status" value="1"/>
</dbReference>
<dbReference type="InterPro" id="IPR013111">
    <property type="entry name" value="EGF_extracell"/>
</dbReference>
<dbReference type="GO" id="GO:0005615">
    <property type="term" value="C:extracellular space"/>
    <property type="evidence" value="ECO:0007669"/>
    <property type="project" value="TreeGrafter"/>
</dbReference>
<organism evidence="15 16">
    <name type="scientific">Meleagris gallopavo</name>
    <name type="common">Wild turkey</name>
    <dbReference type="NCBI Taxonomy" id="9103"/>
    <lineage>
        <taxon>Eukaryota</taxon>
        <taxon>Metazoa</taxon>
        <taxon>Chordata</taxon>
        <taxon>Craniata</taxon>
        <taxon>Vertebrata</taxon>
        <taxon>Euteleostomi</taxon>
        <taxon>Archelosauria</taxon>
        <taxon>Archosauria</taxon>
        <taxon>Dinosauria</taxon>
        <taxon>Saurischia</taxon>
        <taxon>Theropoda</taxon>
        <taxon>Coelurosauria</taxon>
        <taxon>Aves</taxon>
        <taxon>Neognathae</taxon>
        <taxon>Galloanserae</taxon>
        <taxon>Galliformes</taxon>
        <taxon>Phasianidae</taxon>
        <taxon>Meleagridinae</taxon>
        <taxon>Meleagris</taxon>
    </lineage>
</organism>